<dbReference type="PANTHER" id="PTHR33104">
    <property type="entry name" value="SI:DKEY-29D5.2"/>
    <property type="match status" value="1"/>
</dbReference>
<dbReference type="CDD" id="cd19757">
    <property type="entry name" value="Bbox1"/>
    <property type="match status" value="1"/>
</dbReference>
<keyword evidence="5" id="KW-1185">Reference proteome</keyword>
<gene>
    <name evidence="3" type="ORF">BQ4739_LOCUS3728</name>
    <name evidence="4" type="ORF">BQ4739_LOCUS5422</name>
</gene>
<feature type="region of interest" description="Disordered" evidence="1">
    <location>
        <begin position="16"/>
        <end position="115"/>
    </location>
</feature>
<feature type="region of interest" description="Disordered" evidence="1">
    <location>
        <begin position="131"/>
        <end position="151"/>
    </location>
</feature>
<evidence type="ECO:0000313" key="3">
    <source>
        <dbReference type="EMBL" id="SZX63171.1"/>
    </source>
</evidence>
<name>A0A383VDA8_TETOB</name>
<dbReference type="EMBL" id="FNXT01000519">
    <property type="protein sequence ID" value="SZX64948.1"/>
    <property type="molecule type" value="Genomic_DNA"/>
</dbReference>
<dbReference type="AlphaFoldDB" id="A0A383VDA8"/>
<dbReference type="EMBL" id="FNXT01000285">
    <property type="protein sequence ID" value="SZX63171.1"/>
    <property type="molecule type" value="Genomic_DNA"/>
</dbReference>
<dbReference type="Proteomes" id="UP000256970">
    <property type="component" value="Unassembled WGS sequence"/>
</dbReference>
<dbReference type="PANTHER" id="PTHR33104:SF2">
    <property type="entry name" value="CXC3 LIKE CYSTEINE CLUSTER DOMAIN-CONTAINING PROTEIN"/>
    <property type="match status" value="1"/>
</dbReference>
<evidence type="ECO:0000313" key="5">
    <source>
        <dbReference type="Proteomes" id="UP000256970"/>
    </source>
</evidence>
<accession>A0A383VDA8</accession>
<protein>
    <recommendedName>
        <fullName evidence="2">CxC3 like cysteine cluster domain-containing protein</fullName>
    </recommendedName>
</protein>
<dbReference type="Pfam" id="PF18804">
    <property type="entry name" value="CxC3"/>
    <property type="match status" value="1"/>
</dbReference>
<dbReference type="InterPro" id="IPR040521">
    <property type="entry name" value="KDZ"/>
</dbReference>
<dbReference type="InterPro" id="IPR040564">
    <property type="entry name" value="CxC3-like"/>
</dbReference>
<evidence type="ECO:0000313" key="4">
    <source>
        <dbReference type="EMBL" id="SZX64948.1"/>
    </source>
</evidence>
<dbReference type="Pfam" id="PF18758">
    <property type="entry name" value="KDZ"/>
    <property type="match status" value="1"/>
</dbReference>
<proteinExistence type="predicted"/>
<feature type="compositionally biased region" description="Low complexity" evidence="1">
    <location>
        <begin position="85"/>
        <end position="107"/>
    </location>
</feature>
<organism evidence="3 5">
    <name type="scientific">Tetradesmus obliquus</name>
    <name type="common">Green alga</name>
    <name type="synonym">Acutodesmus obliquus</name>
    <dbReference type="NCBI Taxonomy" id="3088"/>
    <lineage>
        <taxon>Eukaryota</taxon>
        <taxon>Viridiplantae</taxon>
        <taxon>Chlorophyta</taxon>
        <taxon>core chlorophytes</taxon>
        <taxon>Chlorophyceae</taxon>
        <taxon>CS clade</taxon>
        <taxon>Sphaeropleales</taxon>
        <taxon>Scenedesmaceae</taxon>
        <taxon>Tetradesmus</taxon>
    </lineage>
</organism>
<sequence length="857" mass="95289">MDRLNFDLRDAAAAANAYSEQHRYRGSNRVPACPAAAKRGRERSRPAENTSRRRASSEPAAARPRQARRTDNSSYGPHASDDPPQQEQDGPAWQQQQQQQQQRQQQQQEHEQRFAQQLREAEELAQGYWADAGSPGAEVPPSEWRQRVQTDHQQWRQQAGSICCAVLQQQAGPDDAARCEVCGTNQGTIRCMTCCPSQGPTLMCSSCNSQMHRYAHLHQRQQYVGHWQDLPPAAEPGCFTFTPQSCSTQGCCGHFSGDPCKLQALDYITHDGVIAMKRAAFACQCGAVVWQSPIDFLRVGAWPASLDPNHLRTIVDCALLQHYDSLRLQCPGLSLAGFLKGTADAAHKRRPSQARRAINRAAFSRASHEFKACQLDMRLHLQSLNDLVCPACSDGLAAVHVDGNLKLYNWDRNREPWREPHYTELFLQEQAVKCTLDALDLATHNQHTVADKVCRGIWTAAGNSNSGRHAKQDITGRVVATDARHGGPLLAANMIKTGERYGYAFGLALELMQRPGGLAQLHLDIMCKWEPWQRRVMAALANWDGPLDGLVAELRDRVSPLSGSFDEMRKVLSYAHGTLHAMNCQVLYQPSWIGYGKTLGEEGEQFFSYWSKHAATTRNQSRAGSTDALTEAAAHFGREKNWRQAALLARRHTEYSKRLVTAQAKLSELMGNMDKTPDSARPAFVQLLKQRLQAVAKRDCSGRPHWEKKLMQLFALARCIEDAQALSGYVSAGGTYAATAAASPEQWEYQQRLEACRIVAGMHDADAVALHNLALKVIKAADMDRFARLAADLAQHVTELRNISSIDARTVSVAVFQQAAEACIINMQNTIEGLCHNLQKQAAKRAATAARPKERRR</sequence>
<reference evidence="3 5" key="1">
    <citation type="submission" date="2016-10" db="EMBL/GenBank/DDBJ databases">
        <authorList>
            <person name="Cai Z."/>
        </authorList>
    </citation>
    <scope>NUCLEOTIDE SEQUENCE [LARGE SCALE GENOMIC DNA]</scope>
</reference>
<evidence type="ECO:0000259" key="2">
    <source>
        <dbReference type="Pfam" id="PF18804"/>
    </source>
</evidence>
<evidence type="ECO:0000256" key="1">
    <source>
        <dbReference type="SAM" id="MobiDB-lite"/>
    </source>
</evidence>
<feature type="domain" description="CxC3 like cysteine cluster" evidence="2">
    <location>
        <begin position="244"/>
        <end position="341"/>
    </location>
</feature>